<dbReference type="PANTHER" id="PTHR39965:SF1">
    <property type="entry name" value="CRISPR SYSTEM CMR SUBUNIT CMR6"/>
    <property type="match status" value="1"/>
</dbReference>
<evidence type="ECO:0000313" key="3">
    <source>
        <dbReference type="EMBL" id="OOP56366.1"/>
    </source>
</evidence>
<feature type="domain" description="CRISPR type III-associated protein" evidence="2">
    <location>
        <begin position="161"/>
        <end position="360"/>
    </location>
</feature>
<evidence type="ECO:0000313" key="4">
    <source>
        <dbReference type="Proteomes" id="UP000189681"/>
    </source>
</evidence>
<dbReference type="GO" id="GO:0051607">
    <property type="term" value="P:defense response to virus"/>
    <property type="evidence" value="ECO:0007669"/>
    <property type="project" value="UniProtKB-KW"/>
</dbReference>
<dbReference type="InterPro" id="IPR005537">
    <property type="entry name" value="RAMP_III_fam"/>
</dbReference>
<proteinExistence type="predicted"/>
<dbReference type="EMBL" id="AYTS01000085">
    <property type="protein sequence ID" value="OOP56366.1"/>
    <property type="molecule type" value="Genomic_DNA"/>
</dbReference>
<dbReference type="Pfam" id="PF03787">
    <property type="entry name" value="RAMPs"/>
    <property type="match status" value="1"/>
</dbReference>
<comment type="caution">
    <text evidence="3">The sequence shown here is derived from an EMBL/GenBank/DDBJ whole genome shotgun (WGS) entry which is preliminary data.</text>
</comment>
<name>A0A1V4ATF6_9BACT</name>
<dbReference type="AlphaFoldDB" id="A0A1V4ATF6"/>
<keyword evidence="1" id="KW-0051">Antiviral defense</keyword>
<dbReference type="PANTHER" id="PTHR39965">
    <property type="entry name" value="CRISPR SYSTEM CMR SUBUNIT CMR6"/>
    <property type="match status" value="1"/>
</dbReference>
<dbReference type="STRING" id="1004156.AYP45_09970"/>
<accession>A0A1V4ATF6</accession>
<reference evidence="3 4" key="1">
    <citation type="journal article" date="2017" name="Water Res.">
        <title>Discovery and metagenomic analysis of an anammox bacterial enrichment related to Candidatus "Brocadia caroliniensis" in a full-scale glycerol-fed nitritation-denitritation separate centrate treatment process.</title>
        <authorList>
            <person name="Park H."/>
            <person name="Brotto A.C."/>
            <person name="van Loosdrecht M.C."/>
            <person name="Chandran K."/>
        </authorList>
    </citation>
    <scope>NUCLEOTIDE SEQUENCE [LARGE SCALE GENOMIC DNA]</scope>
    <source>
        <strain evidence="3">26THWARD</strain>
    </source>
</reference>
<protein>
    <submittedName>
        <fullName evidence="3">Type III-B CRISPR module RAMP protein Cmr6</fullName>
    </submittedName>
</protein>
<sequence length="361" mass="40385">MREKGQIIKIAIGGIELERKNEVAKKKIINHENKTMEKSGAKINMPAENLYSIANTKLPSDTRGLLKHANIDNLSLKINKTANFIFNKEKQKEEVVLYKTEFKDKNDGDKWKKFNIGLDINFSQDDFAKIGLRHKDSISKLLGVNNIKSSFFSPDWRLIVGIGHESAYETSVTLHHVYGIPYIPGQAVKGVTRSWIITEVFECKEGNKDEGALSDKLFCRIFGSPKDSIIGEHQGSVMFFDAFPLTVPKLEVDIMNPHYGDYYGKEMVNKKPVPPADYLKPVPIPFLTVGKGTNFEFIAGMKKPLGAKDVLPEGQTSLIISTCKDLNLDSTLPEVAMTWLRKALNEHGIGAKTAVGYGYFT</sequence>
<dbReference type="InterPro" id="IPR010172">
    <property type="entry name" value="CRISPR-assoc_prot_TM1791"/>
</dbReference>
<gene>
    <name evidence="3" type="ORF">AYP45_09970</name>
</gene>
<evidence type="ECO:0000256" key="1">
    <source>
        <dbReference type="ARBA" id="ARBA00023118"/>
    </source>
</evidence>
<dbReference type="NCBIfam" id="TIGR01898">
    <property type="entry name" value="cas_TM1791_cmr6"/>
    <property type="match status" value="1"/>
</dbReference>
<organism evidence="3 4">
    <name type="scientific">Candidatus Brocadia carolinensis</name>
    <dbReference type="NCBI Taxonomy" id="1004156"/>
    <lineage>
        <taxon>Bacteria</taxon>
        <taxon>Pseudomonadati</taxon>
        <taxon>Planctomycetota</taxon>
        <taxon>Candidatus Brocadiia</taxon>
        <taxon>Candidatus Brocadiales</taxon>
        <taxon>Candidatus Brocadiaceae</taxon>
        <taxon>Candidatus Brocadia</taxon>
    </lineage>
</organism>
<dbReference type="Proteomes" id="UP000189681">
    <property type="component" value="Unassembled WGS sequence"/>
</dbReference>
<evidence type="ECO:0000259" key="2">
    <source>
        <dbReference type="Pfam" id="PF03787"/>
    </source>
</evidence>